<evidence type="ECO:0000256" key="10">
    <source>
        <dbReference type="ARBA" id="ARBA00023102"/>
    </source>
</evidence>
<evidence type="ECO:0000256" key="3">
    <source>
        <dbReference type="ARBA" id="ARBA00007970"/>
    </source>
</evidence>
<evidence type="ECO:0000259" key="12">
    <source>
        <dbReference type="Pfam" id="PF00155"/>
    </source>
</evidence>
<accession>A0A2K0XG83</accession>
<keyword evidence="7" id="KW-0028">Amino-acid biosynthesis</keyword>
<feature type="domain" description="Aminotransferase class I/classII large" evidence="12">
    <location>
        <begin position="39"/>
        <end position="339"/>
    </location>
</feature>
<organism evidence="13 14">
    <name type="scientific">Hoylesella timonensis</name>
    <dbReference type="NCBI Taxonomy" id="386414"/>
    <lineage>
        <taxon>Bacteria</taxon>
        <taxon>Pseudomonadati</taxon>
        <taxon>Bacteroidota</taxon>
        <taxon>Bacteroidia</taxon>
        <taxon>Bacteroidales</taxon>
        <taxon>Prevotellaceae</taxon>
        <taxon>Hoylesella</taxon>
    </lineage>
</organism>
<dbReference type="PANTHER" id="PTHR42885:SF2">
    <property type="entry name" value="HISTIDINOL-PHOSPHATE AMINOTRANSFERASE"/>
    <property type="match status" value="1"/>
</dbReference>
<dbReference type="Pfam" id="PF00155">
    <property type="entry name" value="Aminotran_1_2"/>
    <property type="match status" value="1"/>
</dbReference>
<evidence type="ECO:0000256" key="6">
    <source>
        <dbReference type="ARBA" id="ARBA00022576"/>
    </source>
</evidence>
<keyword evidence="9" id="KW-0663">Pyridoxal phosphate</keyword>
<evidence type="ECO:0000256" key="9">
    <source>
        <dbReference type="ARBA" id="ARBA00022898"/>
    </source>
</evidence>
<gene>
    <name evidence="13" type="ORF">BFS16_08845</name>
</gene>
<comment type="catalytic activity">
    <reaction evidence="11">
        <text>L-histidinol phosphate + 2-oxoglutarate = 3-(imidazol-4-yl)-2-oxopropyl phosphate + L-glutamate</text>
        <dbReference type="Rhea" id="RHEA:23744"/>
        <dbReference type="ChEBI" id="CHEBI:16810"/>
        <dbReference type="ChEBI" id="CHEBI:29985"/>
        <dbReference type="ChEBI" id="CHEBI:57766"/>
        <dbReference type="ChEBI" id="CHEBI:57980"/>
        <dbReference type="EC" id="2.6.1.9"/>
    </reaction>
</comment>
<dbReference type="CDD" id="cd00609">
    <property type="entry name" value="AAT_like"/>
    <property type="match status" value="1"/>
</dbReference>
<dbReference type="NCBIfam" id="TIGR01141">
    <property type="entry name" value="hisC"/>
    <property type="match status" value="1"/>
</dbReference>
<evidence type="ECO:0000256" key="2">
    <source>
        <dbReference type="ARBA" id="ARBA00005011"/>
    </source>
</evidence>
<dbReference type="GO" id="GO:0000105">
    <property type="term" value="P:L-histidine biosynthetic process"/>
    <property type="evidence" value="ECO:0007669"/>
    <property type="project" value="UniProtKB-KW"/>
</dbReference>
<dbReference type="InterPro" id="IPR015422">
    <property type="entry name" value="PyrdxlP-dep_Trfase_small"/>
</dbReference>
<evidence type="ECO:0000256" key="1">
    <source>
        <dbReference type="ARBA" id="ARBA00001933"/>
    </source>
</evidence>
<dbReference type="InterPro" id="IPR015424">
    <property type="entry name" value="PyrdxlP-dep_Trfase"/>
</dbReference>
<dbReference type="GO" id="GO:0004400">
    <property type="term" value="F:histidinol-phosphate transaminase activity"/>
    <property type="evidence" value="ECO:0007669"/>
    <property type="project" value="UniProtKB-EC"/>
</dbReference>
<protein>
    <recommendedName>
        <fullName evidence="5">histidinol-phosphate transaminase</fullName>
        <ecNumber evidence="5">2.6.1.9</ecNumber>
    </recommendedName>
</protein>
<dbReference type="RefSeq" id="WP_103003669.1">
    <property type="nucleotide sequence ID" value="NZ_NBAX01000007.1"/>
</dbReference>
<dbReference type="EMBL" id="NBAX01000007">
    <property type="protein sequence ID" value="PNP93541.1"/>
    <property type="molecule type" value="Genomic_DNA"/>
</dbReference>
<sequence length="345" mass="39388">MKTLEQLIRPHLRKLNPCTSIEEQAPLAENVIRLNANENPYNKPLNRYPDPLQLELKKTLSALKKVPTDNIYLGNGSEEAIDLVYRIFCEPKVDNVVAIAPTRMRYKRLAEINNIGYKPVLLNTDFQLQPDKLLHACDQHTKVVWICSPNDPTGKPIQRDAICEILTLFDGIVVVDESFIDFSHQLSFRHELKKYSNLIVLDTMSTAYGCAALRLGMAYATQEIVELFNNIKYPFNISSLAQKQAIEILKDSFEIDKWVSTIIQERTRMLHAFSVLPECAQVYASEANFFLAKMKDVGAIYQYLREKGISVYDCSHLPLCENCIRVTIGSKTENNLLLAALRQYQ</sequence>
<keyword evidence="10" id="KW-0368">Histidine biosynthesis</keyword>
<dbReference type="InterPro" id="IPR015421">
    <property type="entry name" value="PyrdxlP-dep_Trfase_major"/>
</dbReference>
<evidence type="ECO:0000256" key="7">
    <source>
        <dbReference type="ARBA" id="ARBA00022605"/>
    </source>
</evidence>
<dbReference type="InterPro" id="IPR005861">
    <property type="entry name" value="HisP_aminotrans"/>
</dbReference>
<comment type="subunit">
    <text evidence="4">Homodimer.</text>
</comment>
<dbReference type="PANTHER" id="PTHR42885">
    <property type="entry name" value="HISTIDINOL-PHOSPHATE AMINOTRANSFERASE-RELATED"/>
    <property type="match status" value="1"/>
</dbReference>
<keyword evidence="8" id="KW-0808">Transferase</keyword>
<comment type="caution">
    <text evidence="13">The sequence shown here is derived from an EMBL/GenBank/DDBJ whole genome shotgun (WGS) entry which is preliminary data.</text>
</comment>
<reference evidence="13 14" key="1">
    <citation type="submission" date="2017-03" db="EMBL/GenBank/DDBJ databases">
        <authorList>
            <person name="Afonso C.L."/>
            <person name="Miller P.J."/>
            <person name="Scott M.A."/>
            <person name="Spackman E."/>
            <person name="Goraichik I."/>
            <person name="Dimitrov K.M."/>
            <person name="Suarez D.L."/>
            <person name="Swayne D.E."/>
        </authorList>
    </citation>
    <scope>NUCLEOTIDE SEQUENCE [LARGE SCALE GENOMIC DNA]</scope>
    <source>
        <strain evidence="13 14">DNF00076</strain>
    </source>
</reference>
<name>A0A2K0XG83_9BACT</name>
<evidence type="ECO:0000256" key="8">
    <source>
        <dbReference type="ARBA" id="ARBA00022679"/>
    </source>
</evidence>
<dbReference type="SUPFAM" id="SSF53383">
    <property type="entry name" value="PLP-dependent transferases"/>
    <property type="match status" value="1"/>
</dbReference>
<dbReference type="InterPro" id="IPR004839">
    <property type="entry name" value="Aminotransferase_I/II_large"/>
</dbReference>
<dbReference type="GO" id="GO:0030170">
    <property type="term" value="F:pyridoxal phosphate binding"/>
    <property type="evidence" value="ECO:0007669"/>
    <property type="project" value="InterPro"/>
</dbReference>
<keyword evidence="6" id="KW-0032">Aminotransferase</keyword>
<evidence type="ECO:0000256" key="5">
    <source>
        <dbReference type="ARBA" id="ARBA00012748"/>
    </source>
</evidence>
<dbReference type="AlphaFoldDB" id="A0A2K0XG83"/>
<evidence type="ECO:0000313" key="14">
    <source>
        <dbReference type="Proteomes" id="UP000236634"/>
    </source>
</evidence>
<evidence type="ECO:0000256" key="11">
    <source>
        <dbReference type="ARBA" id="ARBA00047481"/>
    </source>
</evidence>
<dbReference type="Gene3D" id="3.90.1150.10">
    <property type="entry name" value="Aspartate Aminotransferase, domain 1"/>
    <property type="match status" value="1"/>
</dbReference>
<dbReference type="Proteomes" id="UP000236634">
    <property type="component" value="Unassembled WGS sequence"/>
</dbReference>
<dbReference type="EC" id="2.6.1.9" evidence="5"/>
<comment type="similarity">
    <text evidence="3">Belongs to the class-II pyridoxal-phosphate-dependent aminotransferase family. Histidinol-phosphate aminotransferase subfamily.</text>
</comment>
<proteinExistence type="inferred from homology"/>
<evidence type="ECO:0000256" key="4">
    <source>
        <dbReference type="ARBA" id="ARBA00011738"/>
    </source>
</evidence>
<comment type="cofactor">
    <cofactor evidence="1">
        <name>pyridoxal 5'-phosphate</name>
        <dbReference type="ChEBI" id="CHEBI:597326"/>
    </cofactor>
</comment>
<dbReference type="Gene3D" id="3.40.640.10">
    <property type="entry name" value="Type I PLP-dependent aspartate aminotransferase-like (Major domain)"/>
    <property type="match status" value="1"/>
</dbReference>
<evidence type="ECO:0000313" key="13">
    <source>
        <dbReference type="EMBL" id="PNP93541.1"/>
    </source>
</evidence>
<comment type="pathway">
    <text evidence="2">Amino-acid biosynthesis; L-histidine biosynthesis; L-histidine from 5-phospho-alpha-D-ribose 1-diphosphate: step 7/9.</text>
</comment>